<protein>
    <submittedName>
        <fullName evidence="2">Putative ovule protein</fullName>
    </submittedName>
</protein>
<dbReference type="Pfam" id="PF00078">
    <property type="entry name" value="RVT_1"/>
    <property type="match status" value="1"/>
</dbReference>
<accession>A0A0V0H0J9</accession>
<dbReference type="PANTHER" id="PTHR46890">
    <property type="entry name" value="NON-LTR RETROLELEMENT REVERSE TRANSCRIPTASE-LIKE PROTEIN-RELATED"/>
    <property type="match status" value="1"/>
</dbReference>
<dbReference type="InterPro" id="IPR000477">
    <property type="entry name" value="RT_dom"/>
</dbReference>
<reference evidence="2" key="1">
    <citation type="submission" date="2015-12" db="EMBL/GenBank/DDBJ databases">
        <title>Gene expression during late stages of embryo sac development: a critical building block for successful pollen-pistil interactions.</title>
        <authorList>
            <person name="Liu Y."/>
            <person name="Joly V."/>
            <person name="Sabar M."/>
            <person name="Matton D.P."/>
        </authorList>
    </citation>
    <scope>NUCLEOTIDE SEQUENCE</scope>
</reference>
<dbReference type="PROSITE" id="PS50878">
    <property type="entry name" value="RT_POL"/>
    <property type="match status" value="1"/>
</dbReference>
<evidence type="ECO:0000259" key="1">
    <source>
        <dbReference type="PROSITE" id="PS50878"/>
    </source>
</evidence>
<name>A0A0V0H0J9_SOLCH</name>
<dbReference type="PANTHER" id="PTHR46890:SF48">
    <property type="entry name" value="RNA-DIRECTED DNA POLYMERASE"/>
    <property type="match status" value="1"/>
</dbReference>
<sequence length="107" mass="12320">MAKAYDRVSWFFLMKVLRKMGISNDLVDIIWRLISNKWYSVLINGQSHVFFHSTRGVKQGDPLSPALFILSAEVLSRSLNALFDDVQYVGYGLPKWIAQINHFGLCR</sequence>
<proteinExistence type="predicted"/>
<feature type="domain" description="Reverse transcriptase" evidence="1">
    <location>
        <begin position="1"/>
        <end position="107"/>
    </location>
</feature>
<organism evidence="2">
    <name type="scientific">Solanum chacoense</name>
    <name type="common">Chaco potato</name>
    <dbReference type="NCBI Taxonomy" id="4108"/>
    <lineage>
        <taxon>Eukaryota</taxon>
        <taxon>Viridiplantae</taxon>
        <taxon>Streptophyta</taxon>
        <taxon>Embryophyta</taxon>
        <taxon>Tracheophyta</taxon>
        <taxon>Spermatophyta</taxon>
        <taxon>Magnoliopsida</taxon>
        <taxon>eudicotyledons</taxon>
        <taxon>Gunneridae</taxon>
        <taxon>Pentapetalae</taxon>
        <taxon>asterids</taxon>
        <taxon>lamiids</taxon>
        <taxon>Solanales</taxon>
        <taxon>Solanaceae</taxon>
        <taxon>Solanoideae</taxon>
        <taxon>Solaneae</taxon>
        <taxon>Solanum</taxon>
    </lineage>
</organism>
<evidence type="ECO:0000313" key="2">
    <source>
        <dbReference type="EMBL" id="JAP13674.1"/>
    </source>
</evidence>
<dbReference type="InterPro" id="IPR052343">
    <property type="entry name" value="Retrotransposon-Effector_Assoc"/>
</dbReference>
<dbReference type="EMBL" id="GEDG01027679">
    <property type="protein sequence ID" value="JAP13674.1"/>
    <property type="molecule type" value="Transcribed_RNA"/>
</dbReference>
<dbReference type="AlphaFoldDB" id="A0A0V0H0J9"/>